<dbReference type="GO" id="GO:0005829">
    <property type="term" value="C:cytosol"/>
    <property type="evidence" value="ECO:0007669"/>
    <property type="project" value="TreeGrafter"/>
</dbReference>
<sequence>MQTTSLRYFLAVARTGSIARASEQLNVAASAISRQIANLEAELDCVLFERRPRGMVASPAGELLARHARATLRGAEQVATEIHELRGLARGFVRIACTEGFALDLLPNAIAAFHRVHPGIRFELAVEAPATVTRLVAEGEVDLGVTFALGRPPAGAEAVVRVLYESVVAMVAVSAPDHPLAGREVLFLSDLASYPLALVTSDTTLRRVFDAACHEEGLAVEPVLTANRLAALFPFVRGSRGLAVMSALSVTTPLRHGELAAIPLRARMRLDRDIQVQTMRERRLPHACRAFVGYLTSALSAGL</sequence>
<evidence type="ECO:0000256" key="2">
    <source>
        <dbReference type="ARBA" id="ARBA00023015"/>
    </source>
</evidence>
<dbReference type="GO" id="GO:0003700">
    <property type="term" value="F:DNA-binding transcription factor activity"/>
    <property type="evidence" value="ECO:0007669"/>
    <property type="project" value="InterPro"/>
</dbReference>
<comment type="caution">
    <text evidence="6">The sequence shown here is derived from an EMBL/GenBank/DDBJ whole genome shotgun (WGS) entry which is preliminary data.</text>
</comment>
<dbReference type="InterPro" id="IPR036388">
    <property type="entry name" value="WH-like_DNA-bd_sf"/>
</dbReference>
<organism evidence="6 7">
    <name type="scientific">Methylobacterium oryzihabitans</name>
    <dbReference type="NCBI Taxonomy" id="2499852"/>
    <lineage>
        <taxon>Bacteria</taxon>
        <taxon>Pseudomonadati</taxon>
        <taxon>Pseudomonadota</taxon>
        <taxon>Alphaproteobacteria</taxon>
        <taxon>Hyphomicrobiales</taxon>
        <taxon>Methylobacteriaceae</taxon>
        <taxon>Methylobacterium</taxon>
    </lineage>
</organism>
<keyword evidence="4" id="KW-0804">Transcription</keyword>
<evidence type="ECO:0000256" key="1">
    <source>
        <dbReference type="ARBA" id="ARBA00009437"/>
    </source>
</evidence>
<dbReference type="PANTHER" id="PTHR30419">
    <property type="entry name" value="HTH-TYPE TRANSCRIPTIONAL REGULATOR YBHD"/>
    <property type="match status" value="1"/>
</dbReference>
<keyword evidence="2" id="KW-0805">Transcription regulation</keyword>
<name>A0A3S2XQJ0_9HYPH</name>
<dbReference type="OrthoDB" id="5297263at2"/>
<dbReference type="SUPFAM" id="SSF46785">
    <property type="entry name" value="Winged helix' DNA-binding domain"/>
    <property type="match status" value="1"/>
</dbReference>
<dbReference type="SUPFAM" id="SSF53850">
    <property type="entry name" value="Periplasmic binding protein-like II"/>
    <property type="match status" value="1"/>
</dbReference>
<evidence type="ECO:0000313" key="7">
    <source>
        <dbReference type="Proteomes" id="UP000286997"/>
    </source>
</evidence>
<dbReference type="EMBL" id="SACP01000003">
    <property type="protein sequence ID" value="RVU20551.1"/>
    <property type="molecule type" value="Genomic_DNA"/>
</dbReference>
<protein>
    <submittedName>
        <fullName evidence="6">LysR family transcriptional regulator</fullName>
    </submittedName>
</protein>
<dbReference type="PROSITE" id="PS50931">
    <property type="entry name" value="HTH_LYSR"/>
    <property type="match status" value="1"/>
</dbReference>
<reference evidence="6 7" key="1">
    <citation type="submission" date="2019-01" db="EMBL/GenBank/DDBJ databases">
        <authorList>
            <person name="Chen W.-M."/>
        </authorList>
    </citation>
    <scope>NUCLEOTIDE SEQUENCE [LARGE SCALE GENOMIC DNA]</scope>
    <source>
        <strain evidence="6 7">TER-1</strain>
    </source>
</reference>
<comment type="similarity">
    <text evidence="1">Belongs to the LysR transcriptional regulatory family.</text>
</comment>
<dbReference type="InterPro" id="IPR036390">
    <property type="entry name" value="WH_DNA-bd_sf"/>
</dbReference>
<dbReference type="Pfam" id="PF00126">
    <property type="entry name" value="HTH_1"/>
    <property type="match status" value="1"/>
</dbReference>
<accession>A0A3S2XQJ0</accession>
<evidence type="ECO:0000313" key="6">
    <source>
        <dbReference type="EMBL" id="RVU20551.1"/>
    </source>
</evidence>
<evidence type="ECO:0000256" key="4">
    <source>
        <dbReference type="ARBA" id="ARBA00023163"/>
    </source>
</evidence>
<dbReference type="FunFam" id="1.10.10.10:FF:000001">
    <property type="entry name" value="LysR family transcriptional regulator"/>
    <property type="match status" value="1"/>
</dbReference>
<dbReference type="RefSeq" id="WP_127727526.1">
    <property type="nucleotide sequence ID" value="NZ_SACP01000003.1"/>
</dbReference>
<dbReference type="PANTHER" id="PTHR30419:SF8">
    <property type="entry name" value="NITROGEN ASSIMILATION TRANSCRIPTIONAL ACTIVATOR-RELATED"/>
    <property type="match status" value="1"/>
</dbReference>
<dbReference type="AlphaFoldDB" id="A0A3S2XQJ0"/>
<dbReference type="GO" id="GO:0003677">
    <property type="term" value="F:DNA binding"/>
    <property type="evidence" value="ECO:0007669"/>
    <property type="project" value="UniProtKB-KW"/>
</dbReference>
<dbReference type="InterPro" id="IPR000847">
    <property type="entry name" value="LysR_HTH_N"/>
</dbReference>
<dbReference type="Proteomes" id="UP000286997">
    <property type="component" value="Unassembled WGS sequence"/>
</dbReference>
<evidence type="ECO:0000259" key="5">
    <source>
        <dbReference type="PROSITE" id="PS50931"/>
    </source>
</evidence>
<gene>
    <name evidence="6" type="ORF">EOE48_04155</name>
</gene>
<dbReference type="InterPro" id="IPR050950">
    <property type="entry name" value="HTH-type_LysR_regulators"/>
</dbReference>
<keyword evidence="7" id="KW-1185">Reference proteome</keyword>
<keyword evidence="3" id="KW-0238">DNA-binding</keyword>
<dbReference type="Pfam" id="PF03466">
    <property type="entry name" value="LysR_substrate"/>
    <property type="match status" value="1"/>
</dbReference>
<feature type="domain" description="HTH lysR-type" evidence="5">
    <location>
        <begin position="1"/>
        <end position="58"/>
    </location>
</feature>
<evidence type="ECO:0000256" key="3">
    <source>
        <dbReference type="ARBA" id="ARBA00023125"/>
    </source>
</evidence>
<dbReference type="Gene3D" id="3.40.190.290">
    <property type="match status" value="1"/>
</dbReference>
<dbReference type="Gene3D" id="1.10.10.10">
    <property type="entry name" value="Winged helix-like DNA-binding domain superfamily/Winged helix DNA-binding domain"/>
    <property type="match status" value="1"/>
</dbReference>
<proteinExistence type="inferred from homology"/>
<dbReference type="InterPro" id="IPR005119">
    <property type="entry name" value="LysR_subst-bd"/>
</dbReference>